<protein>
    <submittedName>
        <fullName evidence="2">Uncharacterized protein</fullName>
    </submittedName>
</protein>
<organism evidence="2 3">
    <name type="scientific">Pelagomonas calceolata</name>
    <dbReference type="NCBI Taxonomy" id="35677"/>
    <lineage>
        <taxon>Eukaryota</taxon>
        <taxon>Sar</taxon>
        <taxon>Stramenopiles</taxon>
        <taxon>Ochrophyta</taxon>
        <taxon>Pelagophyceae</taxon>
        <taxon>Pelagomonadales</taxon>
        <taxon>Pelagomonadaceae</taxon>
        <taxon>Pelagomonas</taxon>
    </lineage>
</organism>
<comment type="caution">
    <text evidence="2">The sequence shown here is derived from an EMBL/GenBank/DDBJ whole genome shotgun (WGS) entry which is preliminary data.</text>
</comment>
<evidence type="ECO:0000313" key="3">
    <source>
        <dbReference type="Proteomes" id="UP000789595"/>
    </source>
</evidence>
<feature type="region of interest" description="Disordered" evidence="1">
    <location>
        <begin position="1"/>
        <end position="29"/>
    </location>
</feature>
<keyword evidence="3" id="KW-1185">Reference proteome</keyword>
<feature type="compositionally biased region" description="Acidic residues" evidence="1">
    <location>
        <begin position="1"/>
        <end position="10"/>
    </location>
</feature>
<name>A0A8J2SCB9_9STRA</name>
<feature type="region of interest" description="Disordered" evidence="1">
    <location>
        <begin position="132"/>
        <end position="168"/>
    </location>
</feature>
<evidence type="ECO:0000313" key="2">
    <source>
        <dbReference type="EMBL" id="CAH0365869.1"/>
    </source>
</evidence>
<dbReference type="AlphaFoldDB" id="A0A8J2SCB9"/>
<evidence type="ECO:0000256" key="1">
    <source>
        <dbReference type="SAM" id="MobiDB-lite"/>
    </source>
</evidence>
<dbReference type="Proteomes" id="UP000789595">
    <property type="component" value="Unassembled WGS sequence"/>
</dbReference>
<proteinExistence type="predicted"/>
<dbReference type="OrthoDB" id="10261659at2759"/>
<reference evidence="2" key="1">
    <citation type="submission" date="2021-11" db="EMBL/GenBank/DDBJ databases">
        <authorList>
            <consortium name="Genoscope - CEA"/>
            <person name="William W."/>
        </authorList>
    </citation>
    <scope>NUCLEOTIDE SEQUENCE</scope>
</reference>
<accession>A0A8J2SCB9</accession>
<sequence length="168" mass="18672">MLYVDDSDESEAYRAAGTRNTKRKPDGKADFEGIGSMWSQATNDALKERGKKDLDAITGSLFKPGMCQCVYAIAATHRHANRRHLYATHAERLDDDSIHGEDDGPGRLVRLRGRHRLRQCPSMNPHRHAVAAVASRRWRGASRVLPRRSSSSTTTSPRARTPGSTTFS</sequence>
<gene>
    <name evidence="2" type="ORF">PECAL_1P23300</name>
</gene>
<feature type="non-terminal residue" evidence="2">
    <location>
        <position position="168"/>
    </location>
</feature>
<dbReference type="EMBL" id="CAKKNE010000001">
    <property type="protein sequence ID" value="CAH0365869.1"/>
    <property type="molecule type" value="Genomic_DNA"/>
</dbReference>